<name>A0A9N9JWD8_9GLOM</name>
<accession>A0A9N9JWD8</accession>
<sequence length="122" mass="13898">LSDFAKDLSKRKLRAYSSYKSLKEVLRKFGLDSDGTESIPLFKIDSDKHFAHCMAEIMVRLKNYGSLAVDSLEAMRNEFVMAILHTALNIAKDDTQKKFSMRPQYEIVGNESTGRVDYAIKV</sequence>
<evidence type="ECO:0000313" key="2">
    <source>
        <dbReference type="Proteomes" id="UP000789396"/>
    </source>
</evidence>
<dbReference type="OrthoDB" id="2341968at2759"/>
<evidence type="ECO:0000313" key="1">
    <source>
        <dbReference type="EMBL" id="CAG8800542.1"/>
    </source>
</evidence>
<comment type="caution">
    <text evidence="1">The sequence shown here is derived from an EMBL/GenBank/DDBJ whole genome shotgun (WGS) entry which is preliminary data.</text>
</comment>
<dbReference type="AlphaFoldDB" id="A0A9N9JWD8"/>
<dbReference type="EMBL" id="CAJVPZ010071325">
    <property type="protein sequence ID" value="CAG8800542.1"/>
    <property type="molecule type" value="Genomic_DNA"/>
</dbReference>
<dbReference type="Proteomes" id="UP000789396">
    <property type="component" value="Unassembled WGS sequence"/>
</dbReference>
<keyword evidence="2" id="KW-1185">Reference proteome</keyword>
<reference evidence="1" key="1">
    <citation type="submission" date="2021-06" db="EMBL/GenBank/DDBJ databases">
        <authorList>
            <person name="Kallberg Y."/>
            <person name="Tangrot J."/>
            <person name="Rosling A."/>
        </authorList>
    </citation>
    <scope>NUCLEOTIDE SEQUENCE</scope>
    <source>
        <strain evidence="1">IN212</strain>
    </source>
</reference>
<feature type="non-terminal residue" evidence="1">
    <location>
        <position position="122"/>
    </location>
</feature>
<feature type="non-terminal residue" evidence="1">
    <location>
        <position position="1"/>
    </location>
</feature>
<proteinExistence type="predicted"/>
<protein>
    <submittedName>
        <fullName evidence="1">2970_t:CDS:1</fullName>
    </submittedName>
</protein>
<organism evidence="1 2">
    <name type="scientific">Racocetra fulgida</name>
    <dbReference type="NCBI Taxonomy" id="60492"/>
    <lineage>
        <taxon>Eukaryota</taxon>
        <taxon>Fungi</taxon>
        <taxon>Fungi incertae sedis</taxon>
        <taxon>Mucoromycota</taxon>
        <taxon>Glomeromycotina</taxon>
        <taxon>Glomeromycetes</taxon>
        <taxon>Diversisporales</taxon>
        <taxon>Gigasporaceae</taxon>
        <taxon>Racocetra</taxon>
    </lineage>
</organism>
<gene>
    <name evidence="1" type="ORF">RFULGI_LOCUS17672</name>
</gene>